<keyword evidence="4" id="KW-1185">Reference proteome</keyword>
<gene>
    <name evidence="3" type="ORF">WJX72_011552</name>
</gene>
<feature type="chain" id="PRO_5043418817" evidence="2">
    <location>
        <begin position="26"/>
        <end position="316"/>
    </location>
</feature>
<dbReference type="EMBL" id="JALJOR010000002">
    <property type="protein sequence ID" value="KAK9824591.1"/>
    <property type="molecule type" value="Genomic_DNA"/>
</dbReference>
<evidence type="ECO:0000313" key="4">
    <source>
        <dbReference type="Proteomes" id="UP001489004"/>
    </source>
</evidence>
<organism evidence="3 4">
    <name type="scientific">[Myrmecia] bisecta</name>
    <dbReference type="NCBI Taxonomy" id="41462"/>
    <lineage>
        <taxon>Eukaryota</taxon>
        <taxon>Viridiplantae</taxon>
        <taxon>Chlorophyta</taxon>
        <taxon>core chlorophytes</taxon>
        <taxon>Trebouxiophyceae</taxon>
        <taxon>Trebouxiales</taxon>
        <taxon>Trebouxiaceae</taxon>
        <taxon>Myrmecia</taxon>
    </lineage>
</organism>
<name>A0AAW1QST2_9CHLO</name>
<keyword evidence="1" id="KW-1133">Transmembrane helix</keyword>
<evidence type="ECO:0000256" key="2">
    <source>
        <dbReference type="SAM" id="SignalP"/>
    </source>
</evidence>
<proteinExistence type="predicted"/>
<keyword evidence="2" id="KW-0732">Signal</keyword>
<sequence>MNRAGCLVLLTVCISCLANWQQTEAQSNYNYDLNYYDDYQLYSAGYSYDSYDDSEDGMYFNPYTGYYDDVYGDYFFEDPEESEQDCRIGADGQVKFNGTTPCDLKLEGADKEMTTGNGGLDGVYKVHSCENGRPLYKRDGSPSNEDRVLFYSTQYRDWDITNGTFPQEDDILMFGGSGGREARPQYVDEWSVATEFLKREQGPEEYSRVEIMLTCADGSQIDRPVVQKFGKTPLLTHDEMEEQYSQVYKKARARKGDSSPDVNLGLVTLFVMIGLGIVFGLPYLVARNKRARKAGGRRSIGLSTLLETNRKRGHSN</sequence>
<feature type="signal peptide" evidence="2">
    <location>
        <begin position="1"/>
        <end position="25"/>
    </location>
</feature>
<accession>A0AAW1QST2</accession>
<evidence type="ECO:0000313" key="3">
    <source>
        <dbReference type="EMBL" id="KAK9824591.1"/>
    </source>
</evidence>
<evidence type="ECO:0000256" key="1">
    <source>
        <dbReference type="SAM" id="Phobius"/>
    </source>
</evidence>
<reference evidence="3 4" key="1">
    <citation type="journal article" date="2024" name="Nat. Commun.">
        <title>Phylogenomics reveals the evolutionary origins of lichenization in chlorophyte algae.</title>
        <authorList>
            <person name="Puginier C."/>
            <person name="Libourel C."/>
            <person name="Otte J."/>
            <person name="Skaloud P."/>
            <person name="Haon M."/>
            <person name="Grisel S."/>
            <person name="Petersen M."/>
            <person name="Berrin J.G."/>
            <person name="Delaux P.M."/>
            <person name="Dal Grande F."/>
            <person name="Keller J."/>
        </authorList>
    </citation>
    <scope>NUCLEOTIDE SEQUENCE [LARGE SCALE GENOMIC DNA]</scope>
    <source>
        <strain evidence="3 4">SAG 2043</strain>
    </source>
</reference>
<comment type="caution">
    <text evidence="3">The sequence shown here is derived from an EMBL/GenBank/DDBJ whole genome shotgun (WGS) entry which is preliminary data.</text>
</comment>
<feature type="transmembrane region" description="Helical" evidence="1">
    <location>
        <begin position="264"/>
        <end position="285"/>
    </location>
</feature>
<protein>
    <submittedName>
        <fullName evidence="3">Uncharacterized protein</fullName>
    </submittedName>
</protein>
<dbReference type="Proteomes" id="UP001489004">
    <property type="component" value="Unassembled WGS sequence"/>
</dbReference>
<keyword evidence="1" id="KW-0812">Transmembrane</keyword>
<keyword evidence="1" id="KW-0472">Membrane</keyword>
<dbReference type="AlphaFoldDB" id="A0AAW1QST2"/>